<protein>
    <submittedName>
        <fullName evidence="1">Uncharacterized protein</fullName>
    </submittedName>
</protein>
<accession>A0A1J5P6J2</accession>
<dbReference type="EMBL" id="MLJW01006334">
    <property type="protein sequence ID" value="OIQ66830.1"/>
    <property type="molecule type" value="Genomic_DNA"/>
</dbReference>
<comment type="caution">
    <text evidence="1">The sequence shown here is derived from an EMBL/GenBank/DDBJ whole genome shotgun (WGS) entry which is preliminary data.</text>
</comment>
<reference evidence="1" key="1">
    <citation type="submission" date="2016-10" db="EMBL/GenBank/DDBJ databases">
        <title>Sequence of Gallionella enrichment culture.</title>
        <authorList>
            <person name="Poehlein A."/>
            <person name="Muehling M."/>
            <person name="Daniel R."/>
        </authorList>
    </citation>
    <scope>NUCLEOTIDE SEQUENCE</scope>
</reference>
<gene>
    <name evidence="1" type="ORF">GALL_515960</name>
</gene>
<organism evidence="1">
    <name type="scientific">mine drainage metagenome</name>
    <dbReference type="NCBI Taxonomy" id="410659"/>
    <lineage>
        <taxon>unclassified sequences</taxon>
        <taxon>metagenomes</taxon>
        <taxon>ecological metagenomes</taxon>
    </lineage>
</organism>
<evidence type="ECO:0000313" key="1">
    <source>
        <dbReference type="EMBL" id="OIQ66830.1"/>
    </source>
</evidence>
<proteinExistence type="predicted"/>
<sequence length="49" mass="5669">MGLRPFCVTVDQSAEDYLPHIFGKHSFIIVKRPAELPRRLALLYAQLTR</sequence>
<name>A0A1J5P6J2_9ZZZZ</name>
<dbReference type="AlphaFoldDB" id="A0A1J5P6J2"/>